<evidence type="ECO:0000256" key="2">
    <source>
        <dbReference type="ARBA" id="ARBA00022517"/>
    </source>
</evidence>
<accession>A0AA48IH64</accession>
<feature type="compositionally biased region" description="Low complexity" evidence="7">
    <location>
        <begin position="163"/>
        <end position="180"/>
    </location>
</feature>
<keyword evidence="3" id="KW-0698">rRNA processing</keyword>
<reference evidence="9" key="1">
    <citation type="journal article" date="2023" name="BMC Genomics">
        <title>Chromosome-level genome assemblies of Cutaneotrichosporon spp. (Trichosporonales, Basidiomycota) reveal imbalanced evolution between nucleotide sequences and chromosome synteny.</title>
        <authorList>
            <person name="Kobayashi Y."/>
            <person name="Kayamori A."/>
            <person name="Aoki K."/>
            <person name="Shiwa Y."/>
            <person name="Matsutani M."/>
            <person name="Fujita N."/>
            <person name="Sugita T."/>
            <person name="Iwasaki W."/>
            <person name="Tanaka N."/>
            <person name="Takashima M."/>
        </authorList>
    </citation>
    <scope>NUCLEOTIDE SEQUENCE</scope>
    <source>
        <strain evidence="9">HIS019</strain>
    </source>
</reference>
<protein>
    <recommendedName>
        <fullName evidence="6">PinX1-related protein 1</fullName>
    </recommendedName>
</protein>
<feature type="domain" description="G-patch" evidence="8">
    <location>
        <begin position="25"/>
        <end position="71"/>
    </location>
</feature>
<name>A0AA48IH64_9TREE</name>
<keyword evidence="10" id="KW-1185">Reference proteome</keyword>
<evidence type="ECO:0000259" key="8">
    <source>
        <dbReference type="PROSITE" id="PS50174"/>
    </source>
</evidence>
<feature type="region of interest" description="Disordered" evidence="7">
    <location>
        <begin position="277"/>
        <end position="399"/>
    </location>
</feature>
<dbReference type="KEGG" id="ccac:CcaHIS019_0310280"/>
<dbReference type="SMART" id="SM00443">
    <property type="entry name" value="G_patch"/>
    <property type="match status" value="1"/>
</dbReference>
<dbReference type="RefSeq" id="XP_060456223.1">
    <property type="nucleotide sequence ID" value="XM_060599539.1"/>
</dbReference>
<feature type="compositionally biased region" description="Basic and acidic residues" evidence="7">
    <location>
        <begin position="329"/>
        <end position="383"/>
    </location>
</feature>
<evidence type="ECO:0000256" key="7">
    <source>
        <dbReference type="SAM" id="MobiDB-lite"/>
    </source>
</evidence>
<dbReference type="GeneID" id="85494828"/>
<dbReference type="PANTHER" id="PTHR23149">
    <property type="entry name" value="G PATCH DOMAIN CONTAINING PROTEIN"/>
    <property type="match status" value="1"/>
</dbReference>
<feature type="compositionally biased region" description="Basic residues" evidence="7">
    <location>
        <begin position="132"/>
        <end position="141"/>
    </location>
</feature>
<proteinExistence type="inferred from homology"/>
<feature type="region of interest" description="Disordered" evidence="7">
    <location>
        <begin position="103"/>
        <end position="146"/>
    </location>
</feature>
<feature type="region of interest" description="Disordered" evidence="7">
    <location>
        <begin position="163"/>
        <end position="206"/>
    </location>
</feature>
<evidence type="ECO:0000313" key="9">
    <source>
        <dbReference type="EMBL" id="BEI90958.1"/>
    </source>
</evidence>
<dbReference type="InterPro" id="IPR050656">
    <property type="entry name" value="PINX1"/>
</dbReference>
<comment type="similarity">
    <text evidence="5">Belongs to the PINX1 family.</text>
</comment>
<dbReference type="Proteomes" id="UP001233271">
    <property type="component" value="Chromosome 3"/>
</dbReference>
<dbReference type="PANTHER" id="PTHR23149:SF31">
    <property type="entry name" value="PROTEIN PXR1"/>
    <property type="match status" value="1"/>
</dbReference>
<dbReference type="Pfam" id="PF01585">
    <property type="entry name" value="G-patch"/>
    <property type="match status" value="1"/>
</dbReference>
<sequence length="457" mass="48682">MGLAERKVKQRIGLDPRNLSWSEDKTRFSVQHMANLGWKDNTGLGKDASGNANHIAVVRKLDNGGIGMLRVQKEGKELSAGAGQAGAGLEDVLKRLAARSASASGTVTPSAQPSLVPSPVSSPGPSVVRNKISSRQRHLASKRMASQDPVAMAAILGVPVSSLPTPSASAPTSGASTPASEETPEPASRDENGDPQRDALETVTTSTLSVADYFRQKLREKMLQRQASGSATPTMSEGSLAVPKEEVKVDVGGVAWEGSKMSFGENAEEVALGDLGADAPAVNAENKDTEAKKARKEAKRAAKESAESTPAASASESTRATSESTPALSDKEARKAEKEAKKREKQEKRLKKEEKAAKKAEKAAKKADKEARKADKEVKEGKEKKRKRDDEDGEDSKKRKSRYCIVVHIAYEASYAGGLSYLQCNPPTVSDGPLVIQIRDTQGGIMSLRVQPTIKFG</sequence>
<evidence type="ECO:0000256" key="1">
    <source>
        <dbReference type="ARBA" id="ARBA00004604"/>
    </source>
</evidence>
<evidence type="ECO:0000256" key="4">
    <source>
        <dbReference type="ARBA" id="ARBA00023242"/>
    </source>
</evidence>
<dbReference type="InterPro" id="IPR000467">
    <property type="entry name" value="G_patch_dom"/>
</dbReference>
<keyword evidence="4" id="KW-0539">Nucleus</keyword>
<evidence type="ECO:0000256" key="3">
    <source>
        <dbReference type="ARBA" id="ARBA00022552"/>
    </source>
</evidence>
<organism evidence="9 10">
    <name type="scientific">Cutaneotrichosporon cavernicola</name>
    <dbReference type="NCBI Taxonomy" id="279322"/>
    <lineage>
        <taxon>Eukaryota</taxon>
        <taxon>Fungi</taxon>
        <taxon>Dikarya</taxon>
        <taxon>Basidiomycota</taxon>
        <taxon>Agaricomycotina</taxon>
        <taxon>Tremellomycetes</taxon>
        <taxon>Trichosporonales</taxon>
        <taxon>Trichosporonaceae</taxon>
        <taxon>Cutaneotrichosporon</taxon>
    </lineage>
</organism>
<feature type="compositionally biased region" description="Low complexity" evidence="7">
    <location>
        <begin position="103"/>
        <end position="128"/>
    </location>
</feature>
<gene>
    <name evidence="9" type="ORF">CcaverHIS019_0310280</name>
</gene>
<feature type="compositionally biased region" description="Basic and acidic residues" evidence="7">
    <location>
        <begin position="187"/>
        <end position="200"/>
    </location>
</feature>
<dbReference type="GO" id="GO:0005730">
    <property type="term" value="C:nucleolus"/>
    <property type="evidence" value="ECO:0007669"/>
    <property type="project" value="UniProtKB-SubCell"/>
</dbReference>
<dbReference type="PROSITE" id="PS50174">
    <property type="entry name" value="G_PATCH"/>
    <property type="match status" value="1"/>
</dbReference>
<evidence type="ECO:0000256" key="6">
    <source>
        <dbReference type="ARBA" id="ARBA00041961"/>
    </source>
</evidence>
<dbReference type="GO" id="GO:0003676">
    <property type="term" value="F:nucleic acid binding"/>
    <property type="evidence" value="ECO:0007669"/>
    <property type="project" value="InterPro"/>
</dbReference>
<dbReference type="AlphaFoldDB" id="A0AA48IH64"/>
<feature type="compositionally biased region" description="Low complexity" evidence="7">
    <location>
        <begin position="307"/>
        <end position="327"/>
    </location>
</feature>
<dbReference type="EMBL" id="AP028214">
    <property type="protein sequence ID" value="BEI90958.1"/>
    <property type="molecule type" value="Genomic_DNA"/>
</dbReference>
<comment type="subcellular location">
    <subcellularLocation>
        <location evidence="1">Nucleus</location>
        <location evidence="1">Nucleolus</location>
    </subcellularLocation>
</comment>
<evidence type="ECO:0000313" key="10">
    <source>
        <dbReference type="Proteomes" id="UP001233271"/>
    </source>
</evidence>
<evidence type="ECO:0000256" key="5">
    <source>
        <dbReference type="ARBA" id="ARBA00038007"/>
    </source>
</evidence>
<dbReference type="GO" id="GO:0006364">
    <property type="term" value="P:rRNA processing"/>
    <property type="evidence" value="ECO:0007669"/>
    <property type="project" value="UniProtKB-KW"/>
</dbReference>
<keyword evidence="2" id="KW-0690">Ribosome biogenesis</keyword>